<keyword evidence="2" id="KW-1133">Transmembrane helix</keyword>
<gene>
    <name evidence="3" type="ORF">HJG60_000453</name>
</gene>
<proteinExistence type="predicted"/>
<evidence type="ECO:0000313" key="3">
    <source>
        <dbReference type="EMBL" id="KAF6117275.1"/>
    </source>
</evidence>
<feature type="transmembrane region" description="Helical" evidence="2">
    <location>
        <begin position="325"/>
        <end position="347"/>
    </location>
</feature>
<accession>A0A834AXE0</accession>
<keyword evidence="3" id="KW-0012">Acyltransferase</keyword>
<dbReference type="EMBL" id="JABVXQ010000003">
    <property type="protein sequence ID" value="KAF6117275.1"/>
    <property type="molecule type" value="Genomic_DNA"/>
</dbReference>
<feature type="transmembrane region" description="Helical" evidence="2">
    <location>
        <begin position="353"/>
        <end position="373"/>
    </location>
</feature>
<organism evidence="3 4">
    <name type="scientific">Phyllostomus discolor</name>
    <name type="common">pale spear-nosed bat</name>
    <dbReference type="NCBI Taxonomy" id="89673"/>
    <lineage>
        <taxon>Eukaryota</taxon>
        <taxon>Metazoa</taxon>
        <taxon>Chordata</taxon>
        <taxon>Craniata</taxon>
        <taxon>Vertebrata</taxon>
        <taxon>Euteleostomi</taxon>
        <taxon>Mammalia</taxon>
        <taxon>Eutheria</taxon>
        <taxon>Laurasiatheria</taxon>
        <taxon>Chiroptera</taxon>
        <taxon>Yangochiroptera</taxon>
        <taxon>Phyllostomidae</taxon>
        <taxon>Phyllostominae</taxon>
        <taxon>Phyllostomus</taxon>
    </lineage>
</organism>
<evidence type="ECO:0000313" key="4">
    <source>
        <dbReference type="Proteomes" id="UP000664940"/>
    </source>
</evidence>
<feature type="region of interest" description="Disordered" evidence="1">
    <location>
        <begin position="240"/>
        <end position="260"/>
    </location>
</feature>
<evidence type="ECO:0000256" key="2">
    <source>
        <dbReference type="SAM" id="Phobius"/>
    </source>
</evidence>
<evidence type="ECO:0000256" key="1">
    <source>
        <dbReference type="SAM" id="MobiDB-lite"/>
    </source>
</evidence>
<keyword evidence="2" id="KW-0472">Membrane</keyword>
<dbReference type="Proteomes" id="UP000664940">
    <property type="component" value="Unassembled WGS sequence"/>
</dbReference>
<name>A0A834AXE0_9CHIR</name>
<keyword evidence="2" id="KW-0812">Transmembrane</keyword>
<protein>
    <submittedName>
        <fullName evidence="3">1-acylglycerol-3-phosphate O-acyltransferase 3</fullName>
    </submittedName>
</protein>
<reference evidence="3 4" key="1">
    <citation type="journal article" date="2020" name="Nature">
        <title>Six reference-quality genomes reveal evolution of bat adaptations.</title>
        <authorList>
            <person name="Jebb D."/>
            <person name="Huang Z."/>
            <person name="Pippel M."/>
            <person name="Hughes G.M."/>
            <person name="Lavrichenko K."/>
            <person name="Devanna P."/>
            <person name="Winkler S."/>
            <person name="Jermiin L.S."/>
            <person name="Skirmuntt E.C."/>
            <person name="Katzourakis A."/>
            <person name="Burkitt-Gray L."/>
            <person name="Ray D.A."/>
            <person name="Sullivan K.A.M."/>
            <person name="Roscito J.G."/>
            <person name="Kirilenko B.M."/>
            <person name="Davalos L.M."/>
            <person name="Corthals A.P."/>
            <person name="Power M.L."/>
            <person name="Jones G."/>
            <person name="Ransome R.D."/>
            <person name="Dechmann D.K.N."/>
            <person name="Locatelli A.G."/>
            <person name="Puechmaille S.J."/>
            <person name="Fedrigo O."/>
            <person name="Jarvis E.D."/>
            <person name="Hiller M."/>
            <person name="Vernes S.C."/>
            <person name="Myers E.W."/>
            <person name="Teeling E.C."/>
        </authorList>
    </citation>
    <scope>NUCLEOTIDE SEQUENCE [LARGE SCALE GENOMIC DNA]</scope>
    <source>
        <strain evidence="3">Bat1K_MPI-CBG_1</strain>
    </source>
</reference>
<keyword evidence="3" id="KW-0808">Transferase</keyword>
<comment type="caution">
    <text evidence="3">The sequence shown here is derived from an EMBL/GenBank/DDBJ whole genome shotgun (WGS) entry which is preliminary data.</text>
</comment>
<dbReference type="AlphaFoldDB" id="A0A834AXE0"/>
<sequence length="393" mass="42844">MRLEGKGALAPRGRLRWGAAIYELHEAVRLGVCQAPTCIFIQHKTGLWKTECRKTNENKNRRCTPRGPIQIPGRAYFFAYVGPLGTSNATVHLLSARAVRWLWRSPSCWAPPSCSVCRASPWATAHTALSASPPCVFAAPPSCHSSAGRRGGVSLCGDRAGTGRCQDLSLAGRWTPGRLWLAPLPLTHRGRGRGAWHAHQVGHGVAFCELCPFCARRSLIIFLGDTPGRRGCVFTRFGGTGSRGSPRRPRRLPLPPAAHGSPFSVARHRPGRVSLSAQLSLCEEGRVQRHCLSCGPAQDALQEAYNQKGVFPGEQFKPARRPWTLLNFLFWATVLLSPLFSFVLGVFASGSPLLILTFLGFVGAASFGVRRLIGVTEIEKGSSYGNQEFKKKE</sequence>
<dbReference type="GO" id="GO:0016746">
    <property type="term" value="F:acyltransferase activity"/>
    <property type="evidence" value="ECO:0007669"/>
    <property type="project" value="UniProtKB-KW"/>
</dbReference>